<dbReference type="InterPro" id="IPR026584">
    <property type="entry name" value="Rad9"/>
</dbReference>
<dbReference type="PANTHER" id="PTHR15237:SF0">
    <property type="entry name" value="CELL CYCLE CHECKPOINT CONTROL PROTEIN"/>
    <property type="match status" value="1"/>
</dbReference>
<dbReference type="GO" id="GO:0000076">
    <property type="term" value="P:DNA replication checkpoint signaling"/>
    <property type="evidence" value="ECO:0007669"/>
    <property type="project" value="TreeGrafter"/>
</dbReference>
<organism evidence="4">
    <name type="scientific">Mytilinidion resinicola</name>
    <dbReference type="NCBI Taxonomy" id="574789"/>
    <lineage>
        <taxon>Eukaryota</taxon>
        <taxon>Fungi</taxon>
        <taxon>Dikarya</taxon>
        <taxon>Ascomycota</taxon>
        <taxon>Pezizomycotina</taxon>
        <taxon>Dothideomycetes</taxon>
        <taxon>Pleosporomycetidae</taxon>
        <taxon>Mytilinidiales</taxon>
        <taxon>Mytilinidiaceae</taxon>
        <taxon>Mytilinidion</taxon>
    </lineage>
</organism>
<dbReference type="OrthoDB" id="60092at2759"/>
<dbReference type="GO" id="GO:0031573">
    <property type="term" value="P:mitotic intra-S DNA damage checkpoint signaling"/>
    <property type="evidence" value="ECO:0007669"/>
    <property type="project" value="TreeGrafter"/>
</dbReference>
<name>A0A6A6Z2B9_9PEZI</name>
<dbReference type="GO" id="GO:0006281">
    <property type="term" value="P:DNA repair"/>
    <property type="evidence" value="ECO:0007669"/>
    <property type="project" value="UniProtKB-UniRule"/>
</dbReference>
<protein>
    <recommendedName>
        <fullName evidence="2">DNA repair protein rad9</fullName>
    </recommendedName>
</protein>
<dbReference type="Pfam" id="PF04139">
    <property type="entry name" value="Rad9"/>
    <property type="match status" value="1"/>
</dbReference>
<dbReference type="Proteomes" id="UP000504636">
    <property type="component" value="Unplaced"/>
</dbReference>
<feature type="compositionally biased region" description="Low complexity" evidence="3">
    <location>
        <begin position="296"/>
        <end position="312"/>
    </location>
</feature>
<dbReference type="PANTHER" id="PTHR15237">
    <property type="entry name" value="DNA REPAIR PROTEIN RAD9"/>
    <property type="match status" value="1"/>
</dbReference>
<feature type="compositionally biased region" description="Low complexity" evidence="3">
    <location>
        <begin position="331"/>
        <end position="341"/>
    </location>
</feature>
<dbReference type="GO" id="GO:0071479">
    <property type="term" value="P:cellular response to ionizing radiation"/>
    <property type="evidence" value="ECO:0007669"/>
    <property type="project" value="TreeGrafter"/>
</dbReference>
<dbReference type="SUPFAM" id="SSF55979">
    <property type="entry name" value="DNA clamp"/>
    <property type="match status" value="1"/>
</dbReference>
<dbReference type="GeneID" id="54459904"/>
<evidence type="ECO:0000313" key="6">
    <source>
        <dbReference type="RefSeq" id="XP_033581833.1"/>
    </source>
</evidence>
<dbReference type="Gene3D" id="3.70.10.10">
    <property type="match status" value="1"/>
</dbReference>
<comment type="function">
    <text evidence="2">Acts in DNA repair and mutagenesis. Involved in promoting resistance to ionizing radiation and UV light, as well as regulating cell cycle progression after irradiation.</text>
</comment>
<reference evidence="6" key="3">
    <citation type="submission" date="2025-04" db="UniProtKB">
        <authorList>
            <consortium name="RefSeq"/>
        </authorList>
    </citation>
    <scope>IDENTIFICATION</scope>
    <source>
        <strain evidence="6">CBS 304.34</strain>
    </source>
</reference>
<gene>
    <name evidence="4 6" type="ORF">BDZ99DRAFT_458839</name>
</gene>
<comment type="similarity">
    <text evidence="1 2">Belongs to the rad9 family.</text>
</comment>
<keyword evidence="2" id="KW-0227">DNA damage</keyword>
<evidence type="ECO:0000256" key="1">
    <source>
        <dbReference type="ARBA" id="ARBA00008494"/>
    </source>
</evidence>
<dbReference type="PIRSF" id="PIRSF009303">
    <property type="entry name" value="Cell_cycle_RAD9"/>
    <property type="match status" value="1"/>
</dbReference>
<dbReference type="RefSeq" id="XP_033581833.1">
    <property type="nucleotide sequence ID" value="XM_033719011.1"/>
</dbReference>
<evidence type="ECO:0000256" key="2">
    <source>
        <dbReference type="PIRNR" id="PIRNR009303"/>
    </source>
</evidence>
<dbReference type="InterPro" id="IPR046938">
    <property type="entry name" value="DNA_clamp_sf"/>
</dbReference>
<dbReference type="InterPro" id="IPR007268">
    <property type="entry name" value="Rad9/Ddc1"/>
</dbReference>
<dbReference type="AlphaFoldDB" id="A0A6A6Z2B9"/>
<evidence type="ECO:0000256" key="3">
    <source>
        <dbReference type="SAM" id="MobiDB-lite"/>
    </source>
</evidence>
<dbReference type="EMBL" id="MU003694">
    <property type="protein sequence ID" value="KAF2814869.1"/>
    <property type="molecule type" value="Genomic_DNA"/>
</dbReference>
<keyword evidence="5" id="KW-1185">Reference proteome</keyword>
<feature type="region of interest" description="Disordered" evidence="3">
    <location>
        <begin position="285"/>
        <end position="432"/>
    </location>
</feature>
<proteinExistence type="inferred from homology"/>
<dbReference type="GO" id="GO:0030896">
    <property type="term" value="C:checkpoint clamp complex"/>
    <property type="evidence" value="ECO:0007669"/>
    <property type="project" value="UniProtKB-UniRule"/>
</dbReference>
<accession>A0A6A6Z2B9</accession>
<reference evidence="4 6" key="1">
    <citation type="journal article" date="2020" name="Stud. Mycol.">
        <title>101 Dothideomycetes genomes: a test case for predicting lifestyles and emergence of pathogens.</title>
        <authorList>
            <person name="Haridas S."/>
            <person name="Albert R."/>
            <person name="Binder M."/>
            <person name="Bloem J."/>
            <person name="Labutti K."/>
            <person name="Salamov A."/>
            <person name="Andreopoulos B."/>
            <person name="Baker S."/>
            <person name="Barry K."/>
            <person name="Bills G."/>
            <person name="Bluhm B."/>
            <person name="Cannon C."/>
            <person name="Castanera R."/>
            <person name="Culley D."/>
            <person name="Daum C."/>
            <person name="Ezra D."/>
            <person name="Gonzalez J."/>
            <person name="Henrissat B."/>
            <person name="Kuo A."/>
            <person name="Liang C."/>
            <person name="Lipzen A."/>
            <person name="Lutzoni F."/>
            <person name="Magnuson J."/>
            <person name="Mondo S."/>
            <person name="Nolan M."/>
            <person name="Ohm R."/>
            <person name="Pangilinan J."/>
            <person name="Park H.-J."/>
            <person name="Ramirez L."/>
            <person name="Alfaro M."/>
            <person name="Sun H."/>
            <person name="Tritt A."/>
            <person name="Yoshinaga Y."/>
            <person name="Zwiers L.-H."/>
            <person name="Turgeon B."/>
            <person name="Goodwin S."/>
            <person name="Spatafora J."/>
            <person name="Crous P."/>
            <person name="Grigoriev I."/>
        </authorList>
    </citation>
    <scope>NUCLEOTIDE SEQUENCE</scope>
    <source>
        <strain evidence="4 6">CBS 304.34</strain>
    </source>
</reference>
<evidence type="ECO:0000313" key="5">
    <source>
        <dbReference type="Proteomes" id="UP000504636"/>
    </source>
</evidence>
<sequence>METLDFTLKPEAAAKIHEILMCLAKFSDTVAIEARRERLSFTALNSSKSAYASCSLEGKTFFSTYECRPKDSAPDGRFTCSMYSKALLSVFKPRLDDARGKDTAIDRCEVSVQDRPDKTECRFVVKMVCNQGVTKTYKLTYESVEILHALFDKNAAKNHWSISSGLLREYIEYFGRRTEQLDIYAEEDRVVFTSFTEKIANGKEILKQPLQTAVAVNVSDFENFTAQERMHTIISVKDFRAIVLHADTLKTSLNAHYSHPTRPLQFNYTSDGMYCEFTLMTAGDYVDTPPPPPSAAPVGPSRTTSRGPSTTTERSESRSFRQDMPPPPAPTTRTSATSARRLGNSRAARKAPSPVPSEDSESLFVGVDEDTQWDPADSRNDEETLGWDASAENDAGMYPTFRDSGSLARVPAEESADGVAPTQRISQIKGLW</sequence>
<reference evidence="6" key="2">
    <citation type="submission" date="2020-04" db="EMBL/GenBank/DDBJ databases">
        <authorList>
            <consortium name="NCBI Genome Project"/>
        </authorList>
    </citation>
    <scope>NUCLEOTIDE SEQUENCE</scope>
    <source>
        <strain evidence="6">CBS 304.34</strain>
    </source>
</reference>
<evidence type="ECO:0000313" key="4">
    <source>
        <dbReference type="EMBL" id="KAF2814869.1"/>
    </source>
</evidence>